<dbReference type="PROSITE" id="PS01124">
    <property type="entry name" value="HTH_ARAC_FAMILY_2"/>
    <property type="match status" value="1"/>
</dbReference>
<organism evidence="5 6">
    <name type="scientific">Poritiphilus flavus</name>
    <dbReference type="NCBI Taxonomy" id="2697053"/>
    <lineage>
        <taxon>Bacteria</taxon>
        <taxon>Pseudomonadati</taxon>
        <taxon>Bacteroidota</taxon>
        <taxon>Flavobacteriia</taxon>
        <taxon>Flavobacteriales</taxon>
        <taxon>Flavobacteriaceae</taxon>
        <taxon>Poritiphilus</taxon>
    </lineage>
</organism>
<evidence type="ECO:0000256" key="2">
    <source>
        <dbReference type="ARBA" id="ARBA00023125"/>
    </source>
</evidence>
<keyword evidence="6" id="KW-1185">Reference proteome</keyword>
<dbReference type="SUPFAM" id="SSF51215">
    <property type="entry name" value="Regulatory protein AraC"/>
    <property type="match status" value="1"/>
</dbReference>
<dbReference type="InterPro" id="IPR020449">
    <property type="entry name" value="Tscrpt_reg_AraC-type_HTH"/>
</dbReference>
<dbReference type="Proteomes" id="UP000475249">
    <property type="component" value="Unassembled WGS sequence"/>
</dbReference>
<evidence type="ECO:0000259" key="4">
    <source>
        <dbReference type="PROSITE" id="PS01124"/>
    </source>
</evidence>
<dbReference type="InterPro" id="IPR009057">
    <property type="entry name" value="Homeodomain-like_sf"/>
</dbReference>
<evidence type="ECO:0000256" key="1">
    <source>
        <dbReference type="ARBA" id="ARBA00023015"/>
    </source>
</evidence>
<sequence>MKILSRGEYYGNQDAENSFNGVLLSEYTYLTDSTDWHYHENPYFMYVLNGNMKDCNTRTKTLCPAGSLMFNNWQEPHYGSKHSKKASGFHLEFEKKWLEEHSIPLQLWEGSQRIQNPKLHLLFAHLYSEFLLSDEFSEVSVELLLLQICEALSDLKRASSLENPVWINALKELLHYDTSKLSLNYLSKELQVHPVHISRVAPRYLSMSLGAYIRIEKLKKALPLLLDSTLTLTEISYQVGFSDQSHFNRVFKSHFNMNPGQYRKIVRKNR</sequence>
<protein>
    <submittedName>
        <fullName evidence="5">Helix-turn-helix domain-containing protein</fullName>
    </submittedName>
</protein>
<dbReference type="SMART" id="SM00342">
    <property type="entry name" value="HTH_ARAC"/>
    <property type="match status" value="1"/>
</dbReference>
<dbReference type="PRINTS" id="PR00032">
    <property type="entry name" value="HTHARAC"/>
</dbReference>
<gene>
    <name evidence="5" type="ORF">GTQ38_18635</name>
</gene>
<reference evidence="5 6" key="1">
    <citation type="submission" date="2020-01" db="EMBL/GenBank/DDBJ databases">
        <title>Bacteria diversity of Porities sp.</title>
        <authorList>
            <person name="Wang G."/>
        </authorList>
    </citation>
    <scope>NUCLEOTIDE SEQUENCE [LARGE SCALE GENOMIC DNA]</scope>
    <source>
        <strain evidence="5 6">R33</strain>
    </source>
</reference>
<comment type="caution">
    <text evidence="5">The sequence shown here is derived from an EMBL/GenBank/DDBJ whole genome shotgun (WGS) entry which is preliminary data.</text>
</comment>
<dbReference type="InterPro" id="IPR037923">
    <property type="entry name" value="HTH-like"/>
</dbReference>
<name>A0A6L9EGZ3_9FLAO</name>
<evidence type="ECO:0000313" key="5">
    <source>
        <dbReference type="EMBL" id="NAS14034.1"/>
    </source>
</evidence>
<dbReference type="SUPFAM" id="SSF46689">
    <property type="entry name" value="Homeodomain-like"/>
    <property type="match status" value="1"/>
</dbReference>
<dbReference type="GO" id="GO:0043565">
    <property type="term" value="F:sequence-specific DNA binding"/>
    <property type="evidence" value="ECO:0007669"/>
    <property type="project" value="InterPro"/>
</dbReference>
<keyword evidence="2" id="KW-0238">DNA-binding</keyword>
<dbReference type="Pfam" id="PF12833">
    <property type="entry name" value="HTH_18"/>
    <property type="match status" value="1"/>
</dbReference>
<dbReference type="PROSITE" id="PS00041">
    <property type="entry name" value="HTH_ARAC_FAMILY_1"/>
    <property type="match status" value="1"/>
</dbReference>
<accession>A0A6L9EGZ3</accession>
<dbReference type="EMBL" id="WXYO01000008">
    <property type="protein sequence ID" value="NAS14034.1"/>
    <property type="molecule type" value="Genomic_DNA"/>
</dbReference>
<keyword evidence="1" id="KW-0805">Transcription regulation</keyword>
<dbReference type="PANTHER" id="PTHR43280">
    <property type="entry name" value="ARAC-FAMILY TRANSCRIPTIONAL REGULATOR"/>
    <property type="match status" value="1"/>
</dbReference>
<dbReference type="Gene3D" id="1.10.10.60">
    <property type="entry name" value="Homeodomain-like"/>
    <property type="match status" value="1"/>
</dbReference>
<dbReference type="GO" id="GO:0003700">
    <property type="term" value="F:DNA-binding transcription factor activity"/>
    <property type="evidence" value="ECO:0007669"/>
    <property type="project" value="InterPro"/>
</dbReference>
<evidence type="ECO:0000313" key="6">
    <source>
        <dbReference type="Proteomes" id="UP000475249"/>
    </source>
</evidence>
<dbReference type="RefSeq" id="WP_161437063.1">
    <property type="nucleotide sequence ID" value="NZ_WXYO01000008.1"/>
</dbReference>
<dbReference type="AlphaFoldDB" id="A0A6L9EGZ3"/>
<feature type="domain" description="HTH araC/xylS-type" evidence="4">
    <location>
        <begin position="168"/>
        <end position="265"/>
    </location>
</feature>
<dbReference type="PANTHER" id="PTHR43280:SF2">
    <property type="entry name" value="HTH-TYPE TRANSCRIPTIONAL REGULATOR EXSA"/>
    <property type="match status" value="1"/>
</dbReference>
<dbReference type="InterPro" id="IPR018062">
    <property type="entry name" value="HTH_AraC-typ_CS"/>
</dbReference>
<evidence type="ECO:0000256" key="3">
    <source>
        <dbReference type="ARBA" id="ARBA00023163"/>
    </source>
</evidence>
<proteinExistence type="predicted"/>
<keyword evidence="3" id="KW-0804">Transcription</keyword>
<dbReference type="InterPro" id="IPR018060">
    <property type="entry name" value="HTH_AraC"/>
</dbReference>